<keyword evidence="3" id="KW-1185">Reference proteome</keyword>
<proteinExistence type="predicted"/>
<feature type="domain" description="CinA C-terminal" evidence="1">
    <location>
        <begin position="10"/>
        <end position="155"/>
    </location>
</feature>
<protein>
    <submittedName>
        <fullName evidence="2">Nicotinamide-nucleotide amidase</fullName>
    </submittedName>
</protein>
<evidence type="ECO:0000313" key="3">
    <source>
        <dbReference type="Proteomes" id="UP000277579"/>
    </source>
</evidence>
<dbReference type="NCBIfam" id="TIGR00199">
    <property type="entry name" value="PncC_domain"/>
    <property type="match status" value="1"/>
</dbReference>
<evidence type="ECO:0000259" key="1">
    <source>
        <dbReference type="Pfam" id="PF02464"/>
    </source>
</evidence>
<dbReference type="OrthoDB" id="6659578at2"/>
<accession>A0A495MJL4</accession>
<gene>
    <name evidence="2" type="ORF">CLV94_0666</name>
</gene>
<dbReference type="AlphaFoldDB" id="A0A495MJL4"/>
<dbReference type="Pfam" id="PF02464">
    <property type="entry name" value="CinA"/>
    <property type="match status" value="1"/>
</dbReference>
<reference evidence="2 3" key="1">
    <citation type="submission" date="2018-10" db="EMBL/GenBank/DDBJ databases">
        <title>Genomic Encyclopedia of Archaeal and Bacterial Type Strains, Phase II (KMG-II): from individual species to whole genera.</title>
        <authorList>
            <person name="Goeker M."/>
        </authorList>
    </citation>
    <scope>NUCLEOTIDE SEQUENCE [LARGE SCALE GENOMIC DNA]</scope>
    <source>
        <strain evidence="2 3">DSM 29537</strain>
    </source>
</reference>
<name>A0A495MJL4_9FLAO</name>
<dbReference type="Gene3D" id="3.90.950.20">
    <property type="entry name" value="CinA-like"/>
    <property type="match status" value="1"/>
</dbReference>
<evidence type="ECO:0000313" key="2">
    <source>
        <dbReference type="EMBL" id="RKS25628.1"/>
    </source>
</evidence>
<sequence length="163" mass="18045">MAVQSILESSRLIAENRLKIAFAESATAGWLASEFSFVPESGKFFLGGIVCYDVCVKEELFDIPKETIDRYTAESAEVTQLLAERLPKFFKSDISVAVTGLTSPGGSETPEKPVGTMFIHIKMQDKRYVSHREVFAGSPKEIINQAVDKVGVLLLELLKSYHL</sequence>
<dbReference type="RefSeq" id="WP_121375013.1">
    <property type="nucleotide sequence ID" value="NZ_RBLC01000001.1"/>
</dbReference>
<organism evidence="2 3">
    <name type="scientific">Flavobacterium endophyticum</name>
    <dbReference type="NCBI Taxonomy" id="1540163"/>
    <lineage>
        <taxon>Bacteria</taxon>
        <taxon>Pseudomonadati</taxon>
        <taxon>Bacteroidota</taxon>
        <taxon>Flavobacteriia</taxon>
        <taxon>Flavobacteriales</taxon>
        <taxon>Flavobacteriaceae</taxon>
        <taxon>Flavobacterium</taxon>
    </lineage>
</organism>
<dbReference type="SUPFAM" id="SSF142433">
    <property type="entry name" value="CinA-like"/>
    <property type="match status" value="1"/>
</dbReference>
<comment type="caution">
    <text evidence="2">The sequence shown here is derived from an EMBL/GenBank/DDBJ whole genome shotgun (WGS) entry which is preliminary data.</text>
</comment>
<dbReference type="EMBL" id="RBLC01000001">
    <property type="protein sequence ID" value="RKS25628.1"/>
    <property type="molecule type" value="Genomic_DNA"/>
</dbReference>
<dbReference type="InterPro" id="IPR008136">
    <property type="entry name" value="CinA_C"/>
</dbReference>
<dbReference type="InterPro" id="IPR036653">
    <property type="entry name" value="CinA-like_C"/>
</dbReference>
<dbReference type="Proteomes" id="UP000277579">
    <property type="component" value="Unassembled WGS sequence"/>
</dbReference>